<evidence type="ECO:0000313" key="3">
    <source>
        <dbReference type="Proteomes" id="UP000095651"/>
    </source>
</evidence>
<reference evidence="2 3" key="1">
    <citation type="submission" date="2015-09" db="EMBL/GenBank/DDBJ databases">
        <authorList>
            <consortium name="Pathogen Informatics"/>
        </authorList>
    </citation>
    <scope>NUCLEOTIDE SEQUENCE [LARGE SCALE GENOMIC DNA]</scope>
    <source>
        <strain evidence="2 3">2789STDY5608850</strain>
    </source>
</reference>
<dbReference type="Proteomes" id="UP000095651">
    <property type="component" value="Unassembled WGS sequence"/>
</dbReference>
<dbReference type="InterPro" id="IPR045676">
    <property type="entry name" value="DUF6194"/>
</dbReference>
<gene>
    <name evidence="2" type="ORF">ERS852407_01736</name>
</gene>
<evidence type="ECO:0000259" key="1">
    <source>
        <dbReference type="Pfam" id="PF19694"/>
    </source>
</evidence>
<proteinExistence type="predicted"/>
<organism evidence="2 3">
    <name type="scientific">Hungatella hathewayi</name>
    <dbReference type="NCBI Taxonomy" id="154046"/>
    <lineage>
        <taxon>Bacteria</taxon>
        <taxon>Bacillati</taxon>
        <taxon>Bacillota</taxon>
        <taxon>Clostridia</taxon>
        <taxon>Lachnospirales</taxon>
        <taxon>Lachnospiraceae</taxon>
        <taxon>Hungatella</taxon>
    </lineage>
</organism>
<feature type="domain" description="DUF6194" evidence="1">
    <location>
        <begin position="1"/>
        <end position="147"/>
    </location>
</feature>
<dbReference type="Pfam" id="PF19694">
    <property type="entry name" value="DUF6194"/>
    <property type="match status" value="1"/>
</dbReference>
<protein>
    <recommendedName>
        <fullName evidence="1">DUF6194 domain-containing protein</fullName>
    </recommendedName>
</protein>
<sequence length="148" mass="16711">MESKQILDYCLSSLNGTVLVESWGEKGIFYNPDIVLKRGVYVLTVKEKDGDNDKASNLDRTGIYRVNLGLQKSTFQKMFGKIPARPAAGGVVNMDCDFSALDSIIPHPVYAWMGWVSVLNPSNQTFEQLKPLIQEAYEFSVVKFRKRK</sequence>
<dbReference type="RefSeq" id="WP_055654216.1">
    <property type="nucleotide sequence ID" value="NZ_CABIXC010000003.1"/>
</dbReference>
<evidence type="ECO:0000313" key="2">
    <source>
        <dbReference type="EMBL" id="CUO04725.1"/>
    </source>
</evidence>
<name>A0A174BYM5_9FIRM</name>
<dbReference type="AlphaFoldDB" id="A0A174BYM5"/>
<dbReference type="EMBL" id="CYZE01000003">
    <property type="protein sequence ID" value="CUO04725.1"/>
    <property type="molecule type" value="Genomic_DNA"/>
</dbReference>
<accession>A0A174BYM5</accession>